<dbReference type="GO" id="GO:0016567">
    <property type="term" value="P:protein ubiquitination"/>
    <property type="evidence" value="ECO:0007669"/>
    <property type="project" value="InterPro"/>
</dbReference>
<dbReference type="PROSITE" id="PS51416">
    <property type="entry name" value="MIB_HERC2"/>
    <property type="match status" value="1"/>
</dbReference>
<accession>A0A1S3IBT2</accession>
<dbReference type="GO" id="GO:0004842">
    <property type="term" value="F:ubiquitin-protein transferase activity"/>
    <property type="evidence" value="ECO:0007669"/>
    <property type="project" value="InterPro"/>
</dbReference>
<feature type="region of interest" description="Disordered" evidence="1">
    <location>
        <begin position="48"/>
        <end position="76"/>
    </location>
</feature>
<dbReference type="Gene3D" id="2.30.30.40">
    <property type="entry name" value="SH3 Domains"/>
    <property type="match status" value="2"/>
</dbReference>
<dbReference type="InterPro" id="IPR037252">
    <property type="entry name" value="Mib_Herc2_sf"/>
</dbReference>
<feature type="compositionally biased region" description="Low complexity" evidence="1">
    <location>
        <begin position="836"/>
        <end position="849"/>
    </location>
</feature>
<protein>
    <submittedName>
        <fullName evidence="5">Uncharacterized protein LOC106162824</fullName>
    </submittedName>
</protein>
<feature type="domain" description="MIB/HERC2" evidence="3">
    <location>
        <begin position="1280"/>
        <end position="1352"/>
    </location>
</feature>
<keyword evidence="4" id="KW-1185">Reference proteome</keyword>
<dbReference type="SUPFAM" id="SSF53300">
    <property type="entry name" value="vWA-like"/>
    <property type="match status" value="1"/>
</dbReference>
<feature type="compositionally biased region" description="Basic and acidic residues" evidence="1">
    <location>
        <begin position="48"/>
        <end position="57"/>
    </location>
</feature>
<dbReference type="PROSITE" id="PS50234">
    <property type="entry name" value="VWFA"/>
    <property type="match status" value="1"/>
</dbReference>
<dbReference type="SUPFAM" id="SSF159034">
    <property type="entry name" value="Mib/herc2 domain-like"/>
    <property type="match status" value="2"/>
</dbReference>
<feature type="compositionally biased region" description="Basic and acidic residues" evidence="1">
    <location>
        <begin position="701"/>
        <end position="713"/>
    </location>
</feature>
<dbReference type="Pfam" id="PF06701">
    <property type="entry name" value="MIB_HERC2"/>
    <property type="match status" value="1"/>
</dbReference>
<dbReference type="InterPro" id="IPR036465">
    <property type="entry name" value="vWFA_dom_sf"/>
</dbReference>
<evidence type="ECO:0000313" key="4">
    <source>
        <dbReference type="Proteomes" id="UP000085678"/>
    </source>
</evidence>
<feature type="compositionally biased region" description="Basic and acidic residues" evidence="1">
    <location>
        <begin position="599"/>
        <end position="611"/>
    </location>
</feature>
<feature type="domain" description="VWFA" evidence="2">
    <location>
        <begin position="924"/>
        <end position="1131"/>
    </location>
</feature>
<dbReference type="RefSeq" id="XP_013395702.1">
    <property type="nucleotide sequence ID" value="XM_013540248.1"/>
</dbReference>
<evidence type="ECO:0000259" key="3">
    <source>
        <dbReference type="PROSITE" id="PS51416"/>
    </source>
</evidence>
<reference evidence="5" key="1">
    <citation type="submission" date="2025-08" db="UniProtKB">
        <authorList>
            <consortium name="RefSeq"/>
        </authorList>
    </citation>
    <scope>IDENTIFICATION</scope>
    <source>
        <tissue evidence="5">Gonads</tissue>
    </source>
</reference>
<dbReference type="InParanoid" id="A0A1S3IBT2"/>
<dbReference type="InterPro" id="IPR011029">
    <property type="entry name" value="DEATH-like_dom_sf"/>
</dbReference>
<dbReference type="Gene3D" id="3.40.50.410">
    <property type="entry name" value="von Willebrand factor, type A domain"/>
    <property type="match status" value="1"/>
</dbReference>
<evidence type="ECO:0000259" key="2">
    <source>
        <dbReference type="PROSITE" id="PS50234"/>
    </source>
</evidence>
<dbReference type="GO" id="GO:0046872">
    <property type="term" value="F:metal ion binding"/>
    <property type="evidence" value="ECO:0007669"/>
    <property type="project" value="InterPro"/>
</dbReference>
<feature type="region of interest" description="Disordered" evidence="1">
    <location>
        <begin position="823"/>
        <end position="849"/>
    </location>
</feature>
<dbReference type="SMART" id="SM00327">
    <property type="entry name" value="VWA"/>
    <property type="match status" value="1"/>
</dbReference>
<dbReference type="OrthoDB" id="6162090at2759"/>
<sequence length="1355" mass="147922">MVALEHQQTSTVSASQATTQALEEIKMHLESIKQRQNELHDRQEALEERLQSERHQSIESVRTSSPPVPVAESMSSEDSLINLANKADDRPHTESVQPMGLDDLFSVPEGFNDFGPGCINPTTIPAPPLAELIDFSDEEQVPVGIAPQVCLLDSLPPGHTPVDLYEWTKEFDTIGMERGNEGNPREATPTFSTMGVQTEAEPRTEVKDQEPQRSRISVSSVGNQTQSIIMSAATVQTDKAGSPWVLTPSSTQTDLTGASQILIPSSTQTDLTGASQILTPSSTQTDLTGATQILTPSSTQTDLTGASQILTPSSTQTDLTGASQILTPSSTQTDLTGALLLNGETFNGRRVALVKGNGPLSSKNKTSLEKHKSALVDLVDGDWLGAILQERGYMKPGDFKSIIDTEGNQQKIEKTLDVLNDLGDVGFDGLVMALIALNQQGLAALLAKCKDPPSTTLKFRLDFAPKQGKSFNPASIHKLTTAEQHMNSHWSSSSWQQALTNAISRCGYPVLSLIQSVRSVEVAIYSTQAVDSLLQETRSTGSSNLSQAIGQVVLTEDVQENVGDLDLVVKCSTNMDTQTSLKMRTLLTLQKEPNINSAGRDDAISRSRRQDNPQSAVPPGHPEVPKNTTSARNIQDEVPSSPFVALFPRWQEMKSSRICLGSTNSYLEREFMALKQKVKKLQDTTIKDLEEENENLQDTIDQEREAKSSDIEKVKTELEDQLKTKDSEISQLKEKCEELKQAKDMELDQVLQDLRDKEAELSKLQKEYQESSVQATATITQLRAMCQQRLVSVMRMPGGTTPRGGLRGGLGRGNIMYTRGRGTGRGTITSPHPSPNNIGSGDSNNQSSDGATVLLDTMQRSAQYNNIVEDFQTSADNMYNDSLENDIGYGDDVYETYGGATNTAYYTTTAGGNTAYYTAPLGLATVLCLDLSGSMAGDPFNQVKGAIRSLLNNADTFAYKTGYQERISIVVFGRETAVKVPLTNNTDQLEKCLESLTPRGLSPLGQAFEAATKELKDTNATVNLYGFKIPPRILIFSDGNISAAQAGDGGQDDDEDVTNPQDIPLYQFMESLQSYALTTDKNNLKAKIVFIGCGNKNKDILTSAAKTVNGNYFDIDDEEAMDSIGLYYRRLVKICNFAASYHNMTGKCDAKADEVVFGSTLKTTDRKKNDGLGEHQLEDMELKTMYKLYCQLHKEGHLLCSHSRGTKDTSEVEGRLPLGTRVRRGADYCYGDEDGYGVGTVIGYDEKGSVGVSWDSTNIILKYRYGHGGCYDVLAVDEPRKLAPGDIIKIGVRVQRGPDWMYKDIDGGPGSKGVVYNLAENGAVRVRWDNGNLLDCRFGFEGFFDLVVCPEAKSA</sequence>
<dbReference type="InterPro" id="IPR010606">
    <property type="entry name" value="Mib_Herc2"/>
</dbReference>
<feature type="region of interest" description="Disordered" evidence="1">
    <location>
        <begin position="692"/>
        <end position="713"/>
    </location>
</feature>
<dbReference type="KEGG" id="lak:106162824"/>
<feature type="region of interest" description="Disordered" evidence="1">
    <location>
        <begin position="592"/>
        <end position="637"/>
    </location>
</feature>
<organism evidence="4 5">
    <name type="scientific">Lingula anatina</name>
    <name type="common">Brachiopod</name>
    <name type="synonym">Lingula unguis</name>
    <dbReference type="NCBI Taxonomy" id="7574"/>
    <lineage>
        <taxon>Eukaryota</taxon>
        <taxon>Metazoa</taxon>
        <taxon>Spiralia</taxon>
        <taxon>Lophotrochozoa</taxon>
        <taxon>Brachiopoda</taxon>
        <taxon>Linguliformea</taxon>
        <taxon>Lingulata</taxon>
        <taxon>Lingulida</taxon>
        <taxon>Linguloidea</taxon>
        <taxon>Lingulidae</taxon>
        <taxon>Lingula</taxon>
    </lineage>
</organism>
<feature type="compositionally biased region" description="Basic and acidic residues" evidence="1">
    <location>
        <begin position="200"/>
        <end position="213"/>
    </location>
</feature>
<dbReference type="STRING" id="7574.A0A1S3IBT2"/>
<gene>
    <name evidence="5" type="primary">LOC106162824</name>
</gene>
<evidence type="ECO:0000313" key="5">
    <source>
        <dbReference type="RefSeq" id="XP_013395702.1"/>
    </source>
</evidence>
<dbReference type="Proteomes" id="UP000085678">
    <property type="component" value="Unplaced"/>
</dbReference>
<dbReference type="GeneID" id="106162824"/>
<feature type="region of interest" description="Disordered" evidence="1">
    <location>
        <begin position="179"/>
        <end position="222"/>
    </location>
</feature>
<dbReference type="Gene3D" id="1.10.533.10">
    <property type="entry name" value="Death Domain, Fas"/>
    <property type="match status" value="1"/>
</dbReference>
<proteinExistence type="predicted"/>
<dbReference type="Pfam" id="PF13519">
    <property type="entry name" value="VWA_2"/>
    <property type="match status" value="1"/>
</dbReference>
<name>A0A1S3IBT2_LINAN</name>
<dbReference type="CDD" id="cd00198">
    <property type="entry name" value="vWFA"/>
    <property type="match status" value="1"/>
</dbReference>
<dbReference type="InterPro" id="IPR002035">
    <property type="entry name" value="VWF_A"/>
</dbReference>
<evidence type="ECO:0000256" key="1">
    <source>
        <dbReference type="SAM" id="MobiDB-lite"/>
    </source>
</evidence>